<feature type="transmembrane region" description="Helical" evidence="11">
    <location>
        <begin position="24"/>
        <end position="45"/>
    </location>
</feature>
<evidence type="ECO:0000256" key="11">
    <source>
        <dbReference type="SAM" id="Phobius"/>
    </source>
</evidence>
<dbReference type="Pfam" id="PF00512">
    <property type="entry name" value="HisKA"/>
    <property type="match status" value="1"/>
</dbReference>
<dbReference type="SUPFAM" id="SSF47384">
    <property type="entry name" value="Homodimeric domain of signal transducing histidine kinase"/>
    <property type="match status" value="1"/>
</dbReference>
<dbReference type="Gene3D" id="3.30.565.10">
    <property type="entry name" value="Histidine kinase-like ATPase, C-terminal domain"/>
    <property type="match status" value="1"/>
</dbReference>
<dbReference type="InterPro" id="IPR036097">
    <property type="entry name" value="HisK_dim/P_sf"/>
</dbReference>
<keyword evidence="7" id="KW-0418">Kinase</keyword>
<evidence type="ECO:0000259" key="13">
    <source>
        <dbReference type="PROSITE" id="PS50885"/>
    </source>
</evidence>
<keyword evidence="6 11" id="KW-0812">Transmembrane</keyword>
<feature type="transmembrane region" description="Helical" evidence="11">
    <location>
        <begin position="178"/>
        <end position="197"/>
    </location>
</feature>
<evidence type="ECO:0000256" key="1">
    <source>
        <dbReference type="ARBA" id="ARBA00000085"/>
    </source>
</evidence>
<feature type="domain" description="Histidine kinase" evidence="12">
    <location>
        <begin position="265"/>
        <end position="473"/>
    </location>
</feature>
<comment type="catalytic activity">
    <reaction evidence="1">
        <text>ATP + protein L-histidine = ADP + protein N-phospho-L-histidine.</text>
        <dbReference type="EC" id="2.7.13.3"/>
    </reaction>
</comment>
<comment type="caution">
    <text evidence="14">The sequence shown here is derived from an EMBL/GenBank/DDBJ whole genome shotgun (WGS) entry which is preliminary data.</text>
</comment>
<dbReference type="EC" id="2.7.13.3" evidence="3"/>
<dbReference type="GO" id="GO:0000155">
    <property type="term" value="F:phosphorelay sensor kinase activity"/>
    <property type="evidence" value="ECO:0007669"/>
    <property type="project" value="InterPro"/>
</dbReference>
<keyword evidence="9" id="KW-0902">Two-component regulatory system</keyword>
<keyword evidence="10 11" id="KW-0472">Membrane</keyword>
<sequence length="492" mass="52278">MCADSATGSVPSHEDSTPGLQARLTALVAVIALVAAVATSAAVYLQARANIFSTAQDQILNSFADTLDSAVPWIGERPTRRELSEFSGLGDGSVAWSGTVRTDTWPLGVPSPPPELLARLEQSELPVFQRVDNDGAPLFYVGGRVGDPELPLGRPTFVAAVFDLGEAQAQIDSLERRAAAVAIVVSALAALTGLWTARRLVLPLRRLNAAAAALVPGRPRQELTAGASHELSELVATFNRSAAELDRTVADLAAKEADARRFVADVFHELRTPLAALVAVAEVLEEDADSMAPDTARAARIVSRGTERLSRLTEDVIEISRFDNGRADLVLEPHDLVEVVRESLATRGFGSRARLGADGAVPCRVDRRRIDIVVGNLVANAFAHGRPPVAVAVRTDGDDAVITVTDHGAPIPEEVRAHLFERFYKADESRGRTDGSGIGLALAEENVTLHGGTISVTSGSTGNTFTVRLPRGNGRQALERPACRVGERTDTE</sequence>
<dbReference type="PRINTS" id="PR00344">
    <property type="entry name" value="BCTRLSENSOR"/>
</dbReference>
<evidence type="ECO:0000259" key="12">
    <source>
        <dbReference type="PROSITE" id="PS50109"/>
    </source>
</evidence>
<keyword evidence="5" id="KW-0808">Transferase</keyword>
<dbReference type="Gene3D" id="1.10.287.130">
    <property type="match status" value="1"/>
</dbReference>
<keyword evidence="4" id="KW-0597">Phosphoprotein</keyword>
<dbReference type="PROSITE" id="PS50885">
    <property type="entry name" value="HAMP"/>
    <property type="match status" value="1"/>
</dbReference>
<evidence type="ECO:0000256" key="5">
    <source>
        <dbReference type="ARBA" id="ARBA00022679"/>
    </source>
</evidence>
<dbReference type="Pfam" id="PF00672">
    <property type="entry name" value="HAMP"/>
    <property type="match status" value="1"/>
</dbReference>
<evidence type="ECO:0000256" key="6">
    <source>
        <dbReference type="ARBA" id="ARBA00022692"/>
    </source>
</evidence>
<evidence type="ECO:0000256" key="8">
    <source>
        <dbReference type="ARBA" id="ARBA00022989"/>
    </source>
</evidence>
<feature type="domain" description="HAMP" evidence="13">
    <location>
        <begin position="198"/>
        <end position="250"/>
    </location>
</feature>
<dbReference type="InterPro" id="IPR003660">
    <property type="entry name" value="HAMP_dom"/>
</dbReference>
<evidence type="ECO:0000256" key="10">
    <source>
        <dbReference type="ARBA" id="ARBA00023136"/>
    </source>
</evidence>
<evidence type="ECO:0000256" key="2">
    <source>
        <dbReference type="ARBA" id="ARBA00004236"/>
    </source>
</evidence>
<dbReference type="InterPro" id="IPR050428">
    <property type="entry name" value="TCS_sensor_his_kinase"/>
</dbReference>
<dbReference type="CDD" id="cd00082">
    <property type="entry name" value="HisKA"/>
    <property type="match status" value="1"/>
</dbReference>
<dbReference type="SMART" id="SM00387">
    <property type="entry name" value="HATPase_c"/>
    <property type="match status" value="1"/>
</dbReference>
<dbReference type="AlphaFoldDB" id="A0A9Q2PE72"/>
<dbReference type="InterPro" id="IPR003661">
    <property type="entry name" value="HisK_dim/P_dom"/>
</dbReference>
<evidence type="ECO:0000313" key="15">
    <source>
        <dbReference type="Proteomes" id="UP000808906"/>
    </source>
</evidence>
<dbReference type="Proteomes" id="UP000808906">
    <property type="component" value="Unassembled WGS sequence"/>
</dbReference>
<protein>
    <recommendedName>
        <fullName evidence="3">histidine kinase</fullName>
        <ecNumber evidence="3">2.7.13.3</ecNumber>
    </recommendedName>
</protein>
<evidence type="ECO:0000256" key="9">
    <source>
        <dbReference type="ARBA" id="ARBA00023012"/>
    </source>
</evidence>
<evidence type="ECO:0000256" key="3">
    <source>
        <dbReference type="ARBA" id="ARBA00012438"/>
    </source>
</evidence>
<gene>
    <name evidence="14" type="ORF">GS441_14940</name>
</gene>
<evidence type="ECO:0000313" key="14">
    <source>
        <dbReference type="EMBL" id="MBM4566694.1"/>
    </source>
</evidence>
<dbReference type="Pfam" id="PF02518">
    <property type="entry name" value="HATPase_c"/>
    <property type="match status" value="1"/>
</dbReference>
<dbReference type="SMART" id="SM00388">
    <property type="entry name" value="HisKA"/>
    <property type="match status" value="1"/>
</dbReference>
<dbReference type="InterPro" id="IPR036890">
    <property type="entry name" value="HATPase_C_sf"/>
</dbReference>
<dbReference type="InterPro" id="IPR003594">
    <property type="entry name" value="HATPase_dom"/>
</dbReference>
<evidence type="ECO:0000256" key="7">
    <source>
        <dbReference type="ARBA" id="ARBA00022777"/>
    </source>
</evidence>
<dbReference type="PROSITE" id="PS50109">
    <property type="entry name" value="HIS_KIN"/>
    <property type="match status" value="1"/>
</dbReference>
<keyword evidence="8 11" id="KW-1133">Transmembrane helix</keyword>
<dbReference type="SMART" id="SM00304">
    <property type="entry name" value="HAMP"/>
    <property type="match status" value="1"/>
</dbReference>
<accession>A0A9Q2PE72</accession>
<dbReference type="EMBL" id="WUXR01000006">
    <property type="protein sequence ID" value="MBM4566694.1"/>
    <property type="molecule type" value="Genomic_DNA"/>
</dbReference>
<dbReference type="SUPFAM" id="SSF55874">
    <property type="entry name" value="ATPase domain of HSP90 chaperone/DNA topoisomerase II/histidine kinase"/>
    <property type="match status" value="1"/>
</dbReference>
<dbReference type="PANTHER" id="PTHR45436">
    <property type="entry name" value="SENSOR HISTIDINE KINASE YKOH"/>
    <property type="match status" value="1"/>
</dbReference>
<reference evidence="14" key="1">
    <citation type="submission" date="2019-11" db="EMBL/GenBank/DDBJ databases">
        <title>Spread of Macrolides and rifampicin resistant Rhodococcus equi in clinical isolates in the USA.</title>
        <authorList>
            <person name="Alvarez-Narvaez S."/>
            <person name="Huber L."/>
            <person name="Cohen N.D."/>
            <person name="Slovis N."/>
            <person name="Greiter M."/>
            <person name="Giguere S."/>
            <person name="Hart K."/>
        </authorList>
    </citation>
    <scope>NUCLEOTIDE SEQUENCE</scope>
    <source>
        <strain evidence="14">Lh_17</strain>
    </source>
</reference>
<evidence type="ECO:0000256" key="4">
    <source>
        <dbReference type="ARBA" id="ARBA00022553"/>
    </source>
</evidence>
<name>A0A9Q2PE72_RHOHA</name>
<dbReference type="InterPro" id="IPR004358">
    <property type="entry name" value="Sig_transdc_His_kin-like_C"/>
</dbReference>
<proteinExistence type="predicted"/>
<dbReference type="Gene3D" id="6.10.340.10">
    <property type="match status" value="1"/>
</dbReference>
<comment type="subcellular location">
    <subcellularLocation>
        <location evidence="2">Cell membrane</location>
    </subcellularLocation>
</comment>
<dbReference type="PANTHER" id="PTHR45436:SF5">
    <property type="entry name" value="SENSOR HISTIDINE KINASE TRCS"/>
    <property type="match status" value="1"/>
</dbReference>
<dbReference type="InterPro" id="IPR005467">
    <property type="entry name" value="His_kinase_dom"/>
</dbReference>
<organism evidence="14 15">
    <name type="scientific">Rhodococcus hoagii</name>
    <name type="common">Corynebacterium equii</name>
    <dbReference type="NCBI Taxonomy" id="43767"/>
    <lineage>
        <taxon>Bacteria</taxon>
        <taxon>Bacillati</taxon>
        <taxon>Actinomycetota</taxon>
        <taxon>Actinomycetes</taxon>
        <taxon>Mycobacteriales</taxon>
        <taxon>Nocardiaceae</taxon>
        <taxon>Prescottella</taxon>
    </lineage>
</organism>
<dbReference type="GO" id="GO:0005886">
    <property type="term" value="C:plasma membrane"/>
    <property type="evidence" value="ECO:0007669"/>
    <property type="project" value="UniProtKB-SubCell"/>
</dbReference>